<keyword evidence="2" id="KW-1185">Reference proteome</keyword>
<dbReference type="InterPro" id="IPR010667">
    <property type="entry name" value="Phage_T4_Gp19"/>
</dbReference>
<gene>
    <name evidence="1" type="ORF">KM029_05730</name>
</gene>
<dbReference type="EMBL" id="CP076128">
    <property type="protein sequence ID" value="QWG08435.1"/>
    <property type="molecule type" value="Genomic_DNA"/>
</dbReference>
<sequence>MIDFDEILTGYRFNVIVLDDFNEKVDMQEGLKMFGQTPIASFQSISKITAKRVTERVNILGSNDRQMLLAKGVEFDDVTFKKGVFSSPHNNVGGEILESMVNSGTGNYVIRKFNLLIVALNQSGVPLFSIVLVNCFPKAVEFGDFNAEKGEILMESVTYTVEYIKQISISSAKDIGLKKLNQL</sequence>
<proteinExistence type="predicted"/>
<dbReference type="Pfam" id="PF06841">
    <property type="entry name" value="Phage_T4_gp19"/>
    <property type="match status" value="1"/>
</dbReference>
<protein>
    <submittedName>
        <fullName evidence="1">Phage tail protein</fullName>
    </submittedName>
</protein>
<reference evidence="1 2" key="1">
    <citation type="submission" date="2021-05" db="EMBL/GenBank/DDBJ databases">
        <title>Comparative genomic studies on the polysaccharide-degrading batcterial strains of the Flammeovirga genus.</title>
        <authorList>
            <person name="Zewei F."/>
            <person name="Zheng Z."/>
            <person name="Yu L."/>
            <person name="Ruyue G."/>
            <person name="Yanhong M."/>
            <person name="Yuanyuan C."/>
            <person name="Jingyan G."/>
            <person name="Wenjun H."/>
        </authorList>
    </citation>
    <scope>NUCLEOTIDE SEQUENCE [LARGE SCALE GENOMIC DNA]</scope>
    <source>
        <strain evidence="1 2">YS10</strain>
    </source>
</reference>
<dbReference type="Proteomes" id="UP000682802">
    <property type="component" value="Chromosome 1"/>
</dbReference>
<accession>A0ABX8GZR8</accession>
<dbReference type="RefSeq" id="WP_144072354.1">
    <property type="nucleotide sequence ID" value="NZ_CP076128.1"/>
</dbReference>
<organism evidence="1 2">
    <name type="scientific">Flammeovirga kamogawensis</name>
    <dbReference type="NCBI Taxonomy" id="373891"/>
    <lineage>
        <taxon>Bacteria</taxon>
        <taxon>Pseudomonadati</taxon>
        <taxon>Bacteroidota</taxon>
        <taxon>Cytophagia</taxon>
        <taxon>Cytophagales</taxon>
        <taxon>Flammeovirgaceae</taxon>
        <taxon>Flammeovirga</taxon>
    </lineage>
</organism>
<evidence type="ECO:0000313" key="2">
    <source>
        <dbReference type="Proteomes" id="UP000682802"/>
    </source>
</evidence>
<evidence type="ECO:0000313" key="1">
    <source>
        <dbReference type="EMBL" id="QWG08435.1"/>
    </source>
</evidence>
<name>A0ABX8GZR8_9BACT</name>